<dbReference type="PANTHER" id="PTHR30383:SF5">
    <property type="entry name" value="SGNH HYDROLASE-TYPE ESTERASE DOMAIN-CONTAINING PROTEIN"/>
    <property type="match status" value="1"/>
</dbReference>
<comment type="caution">
    <text evidence="3">The sequence shown here is derived from an EMBL/GenBank/DDBJ whole genome shotgun (WGS) entry which is preliminary data.</text>
</comment>
<dbReference type="SUPFAM" id="SSF52266">
    <property type="entry name" value="SGNH hydrolase"/>
    <property type="match status" value="1"/>
</dbReference>
<evidence type="ECO:0000256" key="1">
    <source>
        <dbReference type="SAM" id="Phobius"/>
    </source>
</evidence>
<keyword evidence="1" id="KW-1133">Transmembrane helix</keyword>
<reference evidence="3 4" key="1">
    <citation type="submission" date="2018-08" db="EMBL/GenBank/DDBJ databases">
        <title>A genome reference for cultivated species of the human gut microbiota.</title>
        <authorList>
            <person name="Zou Y."/>
            <person name="Xue W."/>
            <person name="Luo G."/>
        </authorList>
    </citation>
    <scope>NUCLEOTIDE SEQUENCE [LARGE SCALE GENOMIC DNA]</scope>
    <source>
        <strain evidence="3 4">AM25-21AC</strain>
    </source>
</reference>
<organism evidence="3 4">
    <name type="scientific">Mitsuokella multacida</name>
    <dbReference type="NCBI Taxonomy" id="52226"/>
    <lineage>
        <taxon>Bacteria</taxon>
        <taxon>Bacillati</taxon>
        <taxon>Bacillota</taxon>
        <taxon>Negativicutes</taxon>
        <taxon>Selenomonadales</taxon>
        <taxon>Selenomonadaceae</taxon>
        <taxon>Mitsuokella</taxon>
    </lineage>
</organism>
<accession>A0A414NZF5</accession>
<gene>
    <name evidence="3" type="ORF">DW674_00365</name>
</gene>
<proteinExistence type="predicted"/>
<feature type="domain" description="SGNH hydrolase-type esterase" evidence="2">
    <location>
        <begin position="277"/>
        <end position="445"/>
    </location>
</feature>
<dbReference type="AlphaFoldDB" id="A0A414NZF5"/>
<feature type="transmembrane region" description="Helical" evidence="1">
    <location>
        <begin position="21"/>
        <end position="41"/>
    </location>
</feature>
<evidence type="ECO:0000313" key="3">
    <source>
        <dbReference type="EMBL" id="RHF53353.1"/>
    </source>
</evidence>
<dbReference type="PROSITE" id="PS51257">
    <property type="entry name" value="PROKAR_LIPOPROTEIN"/>
    <property type="match status" value="1"/>
</dbReference>
<dbReference type="Gene3D" id="3.40.50.1110">
    <property type="entry name" value="SGNH hydrolase"/>
    <property type="match status" value="1"/>
</dbReference>
<dbReference type="InterPro" id="IPR036514">
    <property type="entry name" value="SGNH_hydro_sf"/>
</dbReference>
<dbReference type="PANTHER" id="PTHR30383">
    <property type="entry name" value="THIOESTERASE 1/PROTEASE 1/LYSOPHOSPHOLIPASE L1"/>
    <property type="match status" value="1"/>
</dbReference>
<dbReference type="EMBL" id="QRHE01000001">
    <property type="protein sequence ID" value="RHF53353.1"/>
    <property type="molecule type" value="Genomic_DNA"/>
</dbReference>
<dbReference type="GO" id="GO:0004622">
    <property type="term" value="F:phosphatidylcholine lysophospholipase activity"/>
    <property type="evidence" value="ECO:0007669"/>
    <property type="project" value="TreeGrafter"/>
</dbReference>
<keyword evidence="1" id="KW-0472">Membrane</keyword>
<evidence type="ECO:0000313" key="4">
    <source>
        <dbReference type="Proteomes" id="UP000283442"/>
    </source>
</evidence>
<dbReference type="RefSeq" id="WP_118174325.1">
    <property type="nucleotide sequence ID" value="NZ_JAQEAO010000016.1"/>
</dbReference>
<protein>
    <submittedName>
        <fullName evidence="3">GDSL family lipase</fullName>
    </submittedName>
</protein>
<dbReference type="Pfam" id="PF13472">
    <property type="entry name" value="Lipase_GDSL_2"/>
    <property type="match status" value="1"/>
</dbReference>
<dbReference type="InterPro" id="IPR051532">
    <property type="entry name" value="Ester_Hydrolysis_Enzymes"/>
</dbReference>
<keyword evidence="1" id="KW-0812">Transmembrane</keyword>
<dbReference type="Gene3D" id="2.60.40.10">
    <property type="entry name" value="Immunoglobulins"/>
    <property type="match status" value="2"/>
</dbReference>
<sequence length="473" mass="52220">MLSRKEARKEKGNKNGIGHKHLTAVGVGLSCLIVVLAALLLTQRHEASSQLLTPPPAGLSATTAETPLSYSPILTWNTDDEAVMYEIEFFTERPAHLSPAKNSEAAVFRTRSVYQNAYNAPLREFAADQLGSKTEPLYWRVRAIDFNGTPYTPYSDLVPLYTSPDIPPMTAPVLTASYGGRRGETLLYPVYTWIGQANAASYEVAIYEVNPEEDPAAEPIETLRSDMAEIYDPQAHYGPTPFYWRVRAFDGEGQPLGEWSQVRSFRTDPADGWQVAVLGDSISHGGGHFSYSPAVFSFSWLHYLDFPAINLSQSGDTSGMTAERFDRDVLPFHPAYLIIMTGSNSLRAGEDTDAVIADLESMRQRCLENGIRPIFATLPAINPDNIDHVFQEPTADDWQERFDAVNAYIRTHAYIDMATAIPTQDGLLPTQYALDGLHPDANGKALMGAYVNSVWPEVKAAADQELEAYEAGE</sequence>
<name>A0A414NZF5_9FIRM</name>
<evidence type="ECO:0000259" key="2">
    <source>
        <dbReference type="Pfam" id="PF13472"/>
    </source>
</evidence>
<dbReference type="OrthoDB" id="1625474at2"/>
<dbReference type="InterPro" id="IPR013830">
    <property type="entry name" value="SGNH_hydro"/>
</dbReference>
<dbReference type="InterPro" id="IPR013783">
    <property type="entry name" value="Ig-like_fold"/>
</dbReference>
<dbReference type="Proteomes" id="UP000283442">
    <property type="component" value="Unassembled WGS sequence"/>
</dbReference>